<evidence type="ECO:0000256" key="4">
    <source>
        <dbReference type="ARBA" id="ARBA00022801"/>
    </source>
</evidence>
<evidence type="ECO:0000256" key="6">
    <source>
        <dbReference type="ARBA" id="ARBA00023295"/>
    </source>
</evidence>
<reference evidence="9" key="1">
    <citation type="submission" date="2016-10" db="EMBL/GenBank/DDBJ databases">
        <authorList>
            <person name="Varghese N."/>
            <person name="Submissions S."/>
        </authorList>
    </citation>
    <scope>NUCLEOTIDE SEQUENCE [LARGE SCALE GENOMIC DNA]</scope>
    <source>
        <strain evidence="9">JCM 18195</strain>
    </source>
</reference>
<dbReference type="GO" id="GO:0009253">
    <property type="term" value="P:peptidoglycan catabolic process"/>
    <property type="evidence" value="ECO:0007669"/>
    <property type="project" value="InterPro"/>
</dbReference>
<protein>
    <recommendedName>
        <fullName evidence="7">Lysozyme</fullName>
        <ecNumber evidence="7">3.2.1.17</ecNumber>
    </recommendedName>
</protein>
<dbReference type="GO" id="GO:0031640">
    <property type="term" value="P:killing of cells of another organism"/>
    <property type="evidence" value="ECO:0007669"/>
    <property type="project" value="UniProtKB-KW"/>
</dbReference>
<keyword evidence="6 7" id="KW-0326">Glycosidase</keyword>
<dbReference type="PANTHER" id="PTHR38107:SF3">
    <property type="entry name" value="LYSOZYME RRRD-RELATED"/>
    <property type="match status" value="1"/>
</dbReference>
<keyword evidence="4 7" id="KW-0378">Hydrolase</keyword>
<dbReference type="Pfam" id="PF00959">
    <property type="entry name" value="Phage_lysozyme"/>
    <property type="match status" value="1"/>
</dbReference>
<dbReference type="GO" id="GO:0016998">
    <property type="term" value="P:cell wall macromolecule catabolic process"/>
    <property type="evidence" value="ECO:0007669"/>
    <property type="project" value="InterPro"/>
</dbReference>
<name>A0A1I5YNH6_9GAMM</name>
<keyword evidence="9" id="KW-1185">Reference proteome</keyword>
<dbReference type="PANTHER" id="PTHR38107">
    <property type="match status" value="1"/>
</dbReference>
<comment type="similarity">
    <text evidence="7">Belongs to the glycosyl hydrolase 24 family.</text>
</comment>
<dbReference type="Gene3D" id="1.10.530.40">
    <property type="match status" value="1"/>
</dbReference>
<dbReference type="EMBL" id="FOXM01000023">
    <property type="protein sequence ID" value="SFQ45605.1"/>
    <property type="molecule type" value="Genomic_DNA"/>
</dbReference>
<evidence type="ECO:0000313" key="8">
    <source>
        <dbReference type="EMBL" id="SFQ45605.1"/>
    </source>
</evidence>
<evidence type="ECO:0000256" key="5">
    <source>
        <dbReference type="ARBA" id="ARBA00023200"/>
    </source>
</evidence>
<keyword evidence="2 7" id="KW-0929">Antimicrobial</keyword>
<accession>A0A1I5YNH6</accession>
<dbReference type="InterPro" id="IPR033907">
    <property type="entry name" value="Endolysin_autolysin"/>
</dbReference>
<dbReference type="OrthoDB" id="8141296at2"/>
<dbReference type="InterPro" id="IPR051018">
    <property type="entry name" value="Bacteriophage_GH24"/>
</dbReference>
<dbReference type="RefSeq" id="WP_092434933.1">
    <property type="nucleotide sequence ID" value="NZ_FOXM01000023.1"/>
</dbReference>
<gene>
    <name evidence="8" type="ORF">SAMN05216229_1232</name>
</gene>
<keyword evidence="5" id="KW-1035">Host cytoplasm</keyword>
<dbReference type="HAMAP" id="MF_04110">
    <property type="entry name" value="ENDOLYSIN_T4"/>
    <property type="match status" value="1"/>
</dbReference>
<proteinExistence type="inferred from homology"/>
<evidence type="ECO:0000256" key="7">
    <source>
        <dbReference type="RuleBase" id="RU003788"/>
    </source>
</evidence>
<evidence type="ECO:0000256" key="2">
    <source>
        <dbReference type="ARBA" id="ARBA00022529"/>
    </source>
</evidence>
<dbReference type="SUPFAM" id="SSF53955">
    <property type="entry name" value="Lysozyme-like"/>
    <property type="match status" value="1"/>
</dbReference>
<dbReference type="EC" id="3.2.1.17" evidence="7"/>
<dbReference type="CDD" id="cd00737">
    <property type="entry name" value="lyz_endolysin_autolysin"/>
    <property type="match status" value="1"/>
</dbReference>
<dbReference type="InterPro" id="IPR034690">
    <property type="entry name" value="Endolysin_T4_type"/>
</dbReference>
<evidence type="ECO:0000256" key="1">
    <source>
        <dbReference type="ARBA" id="ARBA00000632"/>
    </source>
</evidence>
<dbReference type="Proteomes" id="UP000243084">
    <property type="component" value="Unassembled WGS sequence"/>
</dbReference>
<evidence type="ECO:0000256" key="3">
    <source>
        <dbReference type="ARBA" id="ARBA00022638"/>
    </source>
</evidence>
<evidence type="ECO:0000313" key="9">
    <source>
        <dbReference type="Proteomes" id="UP000243084"/>
    </source>
</evidence>
<dbReference type="InterPro" id="IPR002196">
    <property type="entry name" value="Glyco_hydro_24"/>
</dbReference>
<dbReference type="InterPro" id="IPR023346">
    <property type="entry name" value="Lysozyme-like_dom_sf"/>
</dbReference>
<sequence length="143" mass="15769">MRTSEKGLALIRQFEGLRLRAYKCPAGIPTIGYGHTAGVKMGQEITRERAEELLLAEVDRFAGYVERLVTVPLTQGQFDALVAWTYNLGPGALEKSTMLRRLNAGDYASAAAELERWNRAGGQVLAGLVRRRAAERAMFEGVE</sequence>
<comment type="catalytic activity">
    <reaction evidence="1 7">
        <text>Hydrolysis of (1-&gt;4)-beta-linkages between N-acetylmuramic acid and N-acetyl-D-glucosamine residues in a peptidoglycan and between N-acetyl-D-glucosamine residues in chitodextrins.</text>
        <dbReference type="EC" id="3.2.1.17"/>
    </reaction>
</comment>
<dbReference type="GO" id="GO:0042742">
    <property type="term" value="P:defense response to bacterium"/>
    <property type="evidence" value="ECO:0007669"/>
    <property type="project" value="UniProtKB-KW"/>
</dbReference>
<organism evidence="8 9">
    <name type="scientific">Geopseudomonas sagittaria</name>
    <dbReference type="NCBI Taxonomy" id="1135990"/>
    <lineage>
        <taxon>Bacteria</taxon>
        <taxon>Pseudomonadati</taxon>
        <taxon>Pseudomonadota</taxon>
        <taxon>Gammaproteobacteria</taxon>
        <taxon>Pseudomonadales</taxon>
        <taxon>Pseudomonadaceae</taxon>
        <taxon>Geopseudomonas</taxon>
    </lineage>
</organism>
<dbReference type="GO" id="GO:0003796">
    <property type="term" value="F:lysozyme activity"/>
    <property type="evidence" value="ECO:0007669"/>
    <property type="project" value="UniProtKB-EC"/>
</dbReference>
<dbReference type="InterPro" id="IPR023347">
    <property type="entry name" value="Lysozyme_dom_sf"/>
</dbReference>
<dbReference type="AlphaFoldDB" id="A0A1I5YNH6"/>
<keyword evidence="3 7" id="KW-0081">Bacteriolytic enzyme</keyword>